<evidence type="ECO:0000259" key="1">
    <source>
        <dbReference type="PROSITE" id="PS50873"/>
    </source>
</evidence>
<dbReference type="Proteomes" id="UP000248897">
    <property type="component" value="Chromosome 1"/>
</dbReference>
<sequence>MINLAPEQFGMQPDEVFRNADFVVTAFTCEEAGQVLTLANRRGTLTVLPYRGLTIWDAEFDGYSLKSGRRSTRAGKGKPAGGVAFHSPWPQQDSLLAGIQRIGLQVEGDTLALYGSGELSHPRCRVRPALRLTADSAQFAIEMQITNLADEPLPLNYVCHLNYGCIPDAVFRQNLPAPALAPHGNVAEQEMLCSDDLSLYVDQAEFFMLASRGRRYVTRFSTAQFNYGLRPITQQGSQRLVRFVQPATCNPYTPGGAAVKMLGGGKMREFRVTTGGGNGRDGALPLCAIILLPSPCGSRRRTGNGTGASV</sequence>
<dbReference type="InterPro" id="IPR014718">
    <property type="entry name" value="GH-type_carb-bd"/>
</dbReference>
<dbReference type="AlphaFoldDB" id="A0A2X4UKI9"/>
<dbReference type="STRING" id="82996.ADP72_02595"/>
<dbReference type="PROSITE" id="PS50873">
    <property type="entry name" value="PEROXIDASE_4"/>
    <property type="match status" value="1"/>
</dbReference>
<protein>
    <recommendedName>
        <fullName evidence="1">Plant heme peroxidase family profile domain-containing protein</fullName>
    </recommendedName>
</protein>
<dbReference type="InterPro" id="IPR002016">
    <property type="entry name" value="Haem_peroxidase"/>
</dbReference>
<name>A0A2X4UKI9_SERPL</name>
<evidence type="ECO:0000313" key="3">
    <source>
        <dbReference type="Proteomes" id="UP000248897"/>
    </source>
</evidence>
<proteinExistence type="predicted"/>
<reference evidence="2 3" key="1">
    <citation type="submission" date="2018-06" db="EMBL/GenBank/DDBJ databases">
        <authorList>
            <consortium name="Pathogen Informatics"/>
            <person name="Doyle S."/>
        </authorList>
    </citation>
    <scope>NUCLEOTIDE SEQUENCE [LARGE SCALE GENOMIC DNA]</scope>
    <source>
        <strain evidence="2 3">NCTC12961</strain>
    </source>
</reference>
<dbReference type="GO" id="GO:0006979">
    <property type="term" value="P:response to oxidative stress"/>
    <property type="evidence" value="ECO:0007669"/>
    <property type="project" value="InterPro"/>
</dbReference>
<evidence type="ECO:0000313" key="2">
    <source>
        <dbReference type="EMBL" id="SQI36128.1"/>
    </source>
</evidence>
<dbReference type="Gene3D" id="2.70.98.10">
    <property type="match status" value="1"/>
</dbReference>
<dbReference type="EMBL" id="LS483469">
    <property type="protein sequence ID" value="SQI36128.1"/>
    <property type="molecule type" value="Genomic_DNA"/>
</dbReference>
<dbReference type="GO" id="GO:0004601">
    <property type="term" value="F:peroxidase activity"/>
    <property type="evidence" value="ECO:0007669"/>
    <property type="project" value="InterPro"/>
</dbReference>
<gene>
    <name evidence="2" type="ORF">NCTC12961_02023</name>
</gene>
<dbReference type="GO" id="GO:0020037">
    <property type="term" value="F:heme binding"/>
    <property type="evidence" value="ECO:0007669"/>
    <property type="project" value="InterPro"/>
</dbReference>
<organism evidence="2 3">
    <name type="scientific">Serratia plymuthica</name>
    <dbReference type="NCBI Taxonomy" id="82996"/>
    <lineage>
        <taxon>Bacteria</taxon>
        <taxon>Pseudomonadati</taxon>
        <taxon>Pseudomonadota</taxon>
        <taxon>Gammaproteobacteria</taxon>
        <taxon>Enterobacterales</taxon>
        <taxon>Yersiniaceae</taxon>
        <taxon>Serratia</taxon>
    </lineage>
</organism>
<dbReference type="GO" id="GO:0030246">
    <property type="term" value="F:carbohydrate binding"/>
    <property type="evidence" value="ECO:0007669"/>
    <property type="project" value="InterPro"/>
</dbReference>
<accession>A0A2X4UKI9</accession>
<feature type="domain" description="Plant heme peroxidase family profile" evidence="1">
    <location>
        <begin position="35"/>
        <end position="242"/>
    </location>
</feature>